<dbReference type="Proteomes" id="UP000235145">
    <property type="component" value="Unassembled WGS sequence"/>
</dbReference>
<keyword evidence="3" id="KW-0443">Lipid metabolism</keyword>
<dbReference type="EMBL" id="NBSK02000005">
    <property type="protein sequence ID" value="KAJ0207229.1"/>
    <property type="molecule type" value="Genomic_DNA"/>
</dbReference>
<dbReference type="InterPro" id="IPR051058">
    <property type="entry name" value="GDSL_Est/Lipase"/>
</dbReference>
<proteinExistence type="inferred from homology"/>
<dbReference type="GO" id="GO:0016788">
    <property type="term" value="F:hydrolase activity, acting on ester bonds"/>
    <property type="evidence" value="ECO:0007669"/>
    <property type="project" value="InterPro"/>
</dbReference>
<keyword evidence="4" id="KW-0732">Signal</keyword>
<feature type="chain" id="PRO_5040222518" description="SGNH hydrolase-type esterase domain-containing protein" evidence="4">
    <location>
        <begin position="20"/>
        <end position="378"/>
    </location>
</feature>
<name>A0A9R1XEF4_LACSA</name>
<dbReference type="CDD" id="cd01837">
    <property type="entry name" value="SGNH_plant_lipase_like"/>
    <property type="match status" value="1"/>
</dbReference>
<dbReference type="PANTHER" id="PTHR45648">
    <property type="entry name" value="GDSL LIPASE/ACYLHYDROLASE FAMILY PROTEIN (AFU_ORTHOLOGUE AFUA_4G14700)"/>
    <property type="match status" value="1"/>
</dbReference>
<evidence type="ECO:0000256" key="1">
    <source>
        <dbReference type="ARBA" id="ARBA00008668"/>
    </source>
</evidence>
<dbReference type="Gene3D" id="3.40.50.1110">
    <property type="entry name" value="SGNH hydrolase"/>
    <property type="match status" value="1"/>
</dbReference>
<dbReference type="SUPFAM" id="SSF52266">
    <property type="entry name" value="SGNH hydrolase"/>
    <property type="match status" value="1"/>
</dbReference>
<keyword evidence="6" id="KW-1185">Reference proteome</keyword>
<dbReference type="InterPro" id="IPR035669">
    <property type="entry name" value="SGNH_plant_lipase-like"/>
</dbReference>
<keyword evidence="2" id="KW-0378">Hydrolase</keyword>
<evidence type="ECO:0000313" key="5">
    <source>
        <dbReference type="EMBL" id="KAJ0207229.1"/>
    </source>
</evidence>
<evidence type="ECO:0000313" key="6">
    <source>
        <dbReference type="Proteomes" id="UP000235145"/>
    </source>
</evidence>
<dbReference type="InterPro" id="IPR036514">
    <property type="entry name" value="SGNH_hydro_sf"/>
</dbReference>
<evidence type="ECO:0000256" key="2">
    <source>
        <dbReference type="ARBA" id="ARBA00022801"/>
    </source>
</evidence>
<keyword evidence="3" id="KW-0442">Lipid degradation</keyword>
<comment type="caution">
    <text evidence="5">The sequence shown here is derived from an EMBL/GenBank/DDBJ whole genome shotgun (WGS) entry which is preliminary data.</text>
</comment>
<organism evidence="5 6">
    <name type="scientific">Lactuca sativa</name>
    <name type="common">Garden lettuce</name>
    <dbReference type="NCBI Taxonomy" id="4236"/>
    <lineage>
        <taxon>Eukaryota</taxon>
        <taxon>Viridiplantae</taxon>
        <taxon>Streptophyta</taxon>
        <taxon>Embryophyta</taxon>
        <taxon>Tracheophyta</taxon>
        <taxon>Spermatophyta</taxon>
        <taxon>Magnoliopsida</taxon>
        <taxon>eudicotyledons</taxon>
        <taxon>Gunneridae</taxon>
        <taxon>Pentapetalae</taxon>
        <taxon>asterids</taxon>
        <taxon>campanulids</taxon>
        <taxon>Asterales</taxon>
        <taxon>Asteraceae</taxon>
        <taxon>Cichorioideae</taxon>
        <taxon>Cichorieae</taxon>
        <taxon>Lactucinae</taxon>
        <taxon>Lactuca</taxon>
    </lineage>
</organism>
<protein>
    <recommendedName>
        <fullName evidence="7">SGNH hydrolase-type esterase domain-containing protein</fullName>
    </recommendedName>
</protein>
<reference evidence="5 6" key="1">
    <citation type="journal article" date="2017" name="Nat. Commun.">
        <title>Genome assembly with in vitro proximity ligation data and whole-genome triplication in lettuce.</title>
        <authorList>
            <person name="Reyes-Chin-Wo S."/>
            <person name="Wang Z."/>
            <person name="Yang X."/>
            <person name="Kozik A."/>
            <person name="Arikit S."/>
            <person name="Song C."/>
            <person name="Xia L."/>
            <person name="Froenicke L."/>
            <person name="Lavelle D.O."/>
            <person name="Truco M.J."/>
            <person name="Xia R."/>
            <person name="Zhu S."/>
            <person name="Xu C."/>
            <person name="Xu H."/>
            <person name="Xu X."/>
            <person name="Cox K."/>
            <person name="Korf I."/>
            <person name="Meyers B.C."/>
            <person name="Michelmore R.W."/>
        </authorList>
    </citation>
    <scope>NUCLEOTIDE SEQUENCE [LARGE SCALE GENOMIC DNA]</scope>
    <source>
        <strain evidence="6">cv. Salinas</strain>
        <tissue evidence="5">Seedlings</tissue>
    </source>
</reference>
<dbReference type="AlphaFoldDB" id="A0A9R1XEF4"/>
<feature type="signal peptide" evidence="4">
    <location>
        <begin position="1"/>
        <end position="19"/>
    </location>
</feature>
<evidence type="ECO:0008006" key="7">
    <source>
        <dbReference type="Google" id="ProtNLM"/>
    </source>
</evidence>
<dbReference type="PANTHER" id="PTHR45648:SF169">
    <property type="entry name" value="TRIACYLGLYCEROL LIPASE"/>
    <property type="match status" value="1"/>
</dbReference>
<dbReference type="InterPro" id="IPR001087">
    <property type="entry name" value="GDSL"/>
</dbReference>
<sequence length="378" mass="42466">MGILLFVFRLFLVIKGIYGAPEVNQPRPFFVFGDSLVDNGNNNFLITPARADIFPYSIDSPSKLPTGRFFNGLNIPDIISSVFPCFFYTYMPCEHIGSEPVLPFLSLELHEEKLPLGANFASAGVGILNDTGFQFGEIIAMPLQLEYFKVYQQKLSSLVGEEKAKDIVNRALVLVSLGGNDFVNNYYLVPFSTRSLQYTLPEYVIYLVSEYRKILMKMYEMGVRRAILLGSRPLGCAPAEIAQHNELSGECSTDLQAAAELFEPQVDQMVKNLNAELGTEVFISASTRLMYFDMMNNPQAYGFVTSKSACCGQGAYNGLDFCNAYSNLCENRDELVFWDAFHPSERACRLIVEKIVNGTDDYMRPMNLTTIMYLDSRV</sequence>
<gene>
    <name evidence="5" type="ORF">LSAT_V11C500262470</name>
</gene>
<evidence type="ECO:0000256" key="3">
    <source>
        <dbReference type="ARBA" id="ARBA00022963"/>
    </source>
</evidence>
<comment type="similarity">
    <text evidence="1">Belongs to the 'GDSL' lipolytic enzyme family.</text>
</comment>
<dbReference type="GO" id="GO:0016042">
    <property type="term" value="P:lipid catabolic process"/>
    <property type="evidence" value="ECO:0007669"/>
    <property type="project" value="UniProtKB-KW"/>
</dbReference>
<accession>A0A9R1XEF4</accession>
<evidence type="ECO:0000256" key="4">
    <source>
        <dbReference type="SAM" id="SignalP"/>
    </source>
</evidence>
<dbReference type="Pfam" id="PF00657">
    <property type="entry name" value="Lipase_GDSL"/>
    <property type="match status" value="1"/>
</dbReference>